<sequence>MNLGKVLGLAALGVGAVAAAPFTGGGSVLGAATLAGSLAGTGTIAAAAGLGVAGAATGYGISRKDKEREEEDNKKDKELAKLKAELEKIKKSLEVLHSDMEYFNFIIAATAVGLATANADGNISEDELIDINEFVGGIGNSQYPQHVKDSLQELKQNIPSLGTVMKCLEKIPPESVKSLEELIEIVIMSDGYEHESEKRFRIAFQELVKDVVYKKDDSQNNETKFLEEAKNNIEYILHFPEVA</sequence>
<evidence type="ECO:0000313" key="4">
    <source>
        <dbReference type="Proteomes" id="UP000221384"/>
    </source>
</evidence>
<dbReference type="Gene3D" id="1.10.3680.10">
    <property type="entry name" value="TerB-like"/>
    <property type="match status" value="1"/>
</dbReference>
<dbReference type="Proteomes" id="UP000221384">
    <property type="component" value="Unassembled WGS sequence"/>
</dbReference>
<proteinExistence type="predicted"/>
<protein>
    <recommendedName>
        <fullName evidence="5">Co-chaperone DjlA N-terminal domain-containing protein</fullName>
    </recommendedName>
</protein>
<dbReference type="InterPro" id="IPR029024">
    <property type="entry name" value="TerB-like"/>
</dbReference>
<keyword evidence="2" id="KW-0472">Membrane</keyword>
<keyword evidence="1" id="KW-0175">Coiled coil</keyword>
<evidence type="ECO:0008006" key="5">
    <source>
        <dbReference type="Google" id="ProtNLM"/>
    </source>
</evidence>
<organism evidence="3 4">
    <name type="scientific">Malaciobacter canalis</name>
    <dbReference type="NCBI Taxonomy" id="1912871"/>
    <lineage>
        <taxon>Bacteria</taxon>
        <taxon>Pseudomonadati</taxon>
        <taxon>Campylobacterota</taxon>
        <taxon>Epsilonproteobacteria</taxon>
        <taxon>Campylobacterales</taxon>
        <taxon>Arcobacteraceae</taxon>
        <taxon>Malaciobacter</taxon>
    </lineage>
</organism>
<dbReference type="SUPFAM" id="SSF158682">
    <property type="entry name" value="TerB-like"/>
    <property type="match status" value="1"/>
</dbReference>
<keyword evidence="2" id="KW-0812">Transmembrane</keyword>
<reference evidence="3 4" key="1">
    <citation type="submission" date="2017-09" db="EMBL/GenBank/DDBJ databases">
        <authorList>
            <person name="Perez-Cataluna A."/>
            <person name="Figueras M.J."/>
            <person name="Salas-Masso N."/>
        </authorList>
    </citation>
    <scope>NUCLEOTIDE SEQUENCE [LARGE SCALE GENOMIC DNA]</scope>
    <source>
        <strain evidence="3 4">F138-33</strain>
    </source>
</reference>
<name>A0ABX4LNZ6_9BACT</name>
<feature type="transmembrane region" description="Helical" evidence="2">
    <location>
        <begin position="35"/>
        <end position="61"/>
    </location>
</feature>
<keyword evidence="4" id="KW-1185">Reference proteome</keyword>
<dbReference type="EMBL" id="NWVW01000009">
    <property type="protein sequence ID" value="PHO09600.1"/>
    <property type="molecule type" value="Genomic_DNA"/>
</dbReference>
<evidence type="ECO:0000256" key="2">
    <source>
        <dbReference type="SAM" id="Phobius"/>
    </source>
</evidence>
<comment type="caution">
    <text evidence="3">The sequence shown here is derived from an EMBL/GenBank/DDBJ whole genome shotgun (WGS) entry which is preliminary data.</text>
</comment>
<dbReference type="RefSeq" id="WP_099334667.1">
    <property type="nucleotide sequence ID" value="NZ_CP042812.1"/>
</dbReference>
<feature type="coiled-coil region" evidence="1">
    <location>
        <begin position="72"/>
        <end position="99"/>
    </location>
</feature>
<gene>
    <name evidence="3" type="ORF">CPG37_08855</name>
</gene>
<evidence type="ECO:0000256" key="1">
    <source>
        <dbReference type="SAM" id="Coils"/>
    </source>
</evidence>
<evidence type="ECO:0000313" key="3">
    <source>
        <dbReference type="EMBL" id="PHO09600.1"/>
    </source>
</evidence>
<keyword evidence="2" id="KW-1133">Transmembrane helix</keyword>
<accession>A0ABX4LNZ6</accession>